<keyword evidence="3" id="KW-0902">Two-component regulatory system</keyword>
<dbReference type="PANTHER" id="PTHR32071">
    <property type="entry name" value="TRANSCRIPTIONAL REGULATORY PROTEIN"/>
    <property type="match status" value="1"/>
</dbReference>
<name>A0A4V3RXV4_9PROT</name>
<dbReference type="Proteomes" id="UP000308054">
    <property type="component" value="Unassembled WGS sequence"/>
</dbReference>
<dbReference type="Pfam" id="PF02954">
    <property type="entry name" value="HTH_8"/>
    <property type="match status" value="1"/>
</dbReference>
<dbReference type="PROSITE" id="PS50045">
    <property type="entry name" value="SIGMA54_INTERACT_4"/>
    <property type="match status" value="1"/>
</dbReference>
<dbReference type="Gene3D" id="1.10.10.60">
    <property type="entry name" value="Homeodomain-like"/>
    <property type="match status" value="1"/>
</dbReference>
<proteinExistence type="predicted"/>
<protein>
    <recommendedName>
        <fullName evidence="4">Sigma-54 factor interaction domain-containing protein</fullName>
    </recommendedName>
</protein>
<comment type="caution">
    <text evidence="5">The sequence shown here is derived from an EMBL/GenBank/DDBJ whole genome shotgun (WGS) entry which is preliminary data.</text>
</comment>
<sequence length="187" mass="19918">MEARPDAAVYATGTPDVSGVLERALYDRIAAALVELPPLRIREGDARLLFEAALQRLGANSALSREACAFIDRWPWPGEVLELERAAARLVSEGLGGTVRAQDIQAVLAWNAPPAADGLSGAVEQAASRWFTQGEGEAGRRVQDTVDAALIRAALAHCGGVRRDAAALIGWNRNTLARRIEALGLDV</sequence>
<dbReference type="Gene3D" id="1.10.8.60">
    <property type="match status" value="1"/>
</dbReference>
<dbReference type="InterPro" id="IPR002197">
    <property type="entry name" value="HTH_Fis"/>
</dbReference>
<keyword evidence="1" id="KW-0547">Nucleotide-binding</keyword>
<dbReference type="GO" id="GO:0043565">
    <property type="term" value="F:sequence-specific DNA binding"/>
    <property type="evidence" value="ECO:0007669"/>
    <property type="project" value="InterPro"/>
</dbReference>
<dbReference type="SUPFAM" id="SSF52540">
    <property type="entry name" value="P-loop containing nucleoside triphosphate hydrolases"/>
    <property type="match status" value="1"/>
</dbReference>
<dbReference type="GO" id="GO:0006355">
    <property type="term" value="P:regulation of DNA-templated transcription"/>
    <property type="evidence" value="ECO:0007669"/>
    <property type="project" value="InterPro"/>
</dbReference>
<gene>
    <name evidence="5" type="ORF">E5163_13440</name>
</gene>
<evidence type="ECO:0000313" key="6">
    <source>
        <dbReference type="Proteomes" id="UP000308054"/>
    </source>
</evidence>
<organism evidence="5 6">
    <name type="scientific">Marinicauda algicola</name>
    <dbReference type="NCBI Taxonomy" id="2029849"/>
    <lineage>
        <taxon>Bacteria</taxon>
        <taxon>Pseudomonadati</taxon>
        <taxon>Pseudomonadota</taxon>
        <taxon>Alphaproteobacteria</taxon>
        <taxon>Maricaulales</taxon>
        <taxon>Maricaulaceae</taxon>
        <taxon>Marinicauda</taxon>
    </lineage>
</organism>
<accession>A0A4V3RXV4</accession>
<dbReference type="GO" id="GO:0005524">
    <property type="term" value="F:ATP binding"/>
    <property type="evidence" value="ECO:0007669"/>
    <property type="project" value="UniProtKB-KW"/>
</dbReference>
<dbReference type="InterPro" id="IPR027417">
    <property type="entry name" value="P-loop_NTPase"/>
</dbReference>
<feature type="domain" description="Sigma-54 factor interaction" evidence="4">
    <location>
        <begin position="18"/>
        <end position="92"/>
    </location>
</feature>
<reference evidence="5 6" key="1">
    <citation type="journal article" date="2017" name="Int. J. Syst. Evol. Microbiol.">
        <title>Marinicauda algicola sp. nov., isolated from a marine red alga Rhodosorus marinus.</title>
        <authorList>
            <person name="Jeong S.E."/>
            <person name="Jeon S.H."/>
            <person name="Chun B.H."/>
            <person name="Kim D.W."/>
            <person name="Jeon C.O."/>
        </authorList>
    </citation>
    <scope>NUCLEOTIDE SEQUENCE [LARGE SCALE GENOMIC DNA]</scope>
    <source>
        <strain evidence="5 6">JCM 31718</strain>
    </source>
</reference>
<keyword evidence="6" id="KW-1185">Reference proteome</keyword>
<evidence type="ECO:0000259" key="4">
    <source>
        <dbReference type="PROSITE" id="PS50045"/>
    </source>
</evidence>
<dbReference type="EMBL" id="SRXW01000004">
    <property type="protein sequence ID" value="TGY87999.1"/>
    <property type="molecule type" value="Genomic_DNA"/>
</dbReference>
<dbReference type="AlphaFoldDB" id="A0A4V3RXV4"/>
<evidence type="ECO:0000256" key="2">
    <source>
        <dbReference type="ARBA" id="ARBA00022840"/>
    </source>
</evidence>
<dbReference type="GO" id="GO:0000160">
    <property type="term" value="P:phosphorelay signal transduction system"/>
    <property type="evidence" value="ECO:0007669"/>
    <property type="project" value="UniProtKB-KW"/>
</dbReference>
<dbReference type="InterPro" id="IPR002078">
    <property type="entry name" value="Sigma_54_int"/>
</dbReference>
<dbReference type="InterPro" id="IPR009057">
    <property type="entry name" value="Homeodomain-like_sf"/>
</dbReference>
<evidence type="ECO:0000256" key="1">
    <source>
        <dbReference type="ARBA" id="ARBA00022741"/>
    </source>
</evidence>
<dbReference type="PRINTS" id="PR01590">
    <property type="entry name" value="HTHFIS"/>
</dbReference>
<evidence type="ECO:0000256" key="3">
    <source>
        <dbReference type="ARBA" id="ARBA00023012"/>
    </source>
</evidence>
<evidence type="ECO:0000313" key="5">
    <source>
        <dbReference type="EMBL" id="TGY87999.1"/>
    </source>
</evidence>
<keyword evidence="2" id="KW-0067">ATP-binding</keyword>
<dbReference type="SUPFAM" id="SSF46689">
    <property type="entry name" value="Homeodomain-like"/>
    <property type="match status" value="1"/>
</dbReference>